<dbReference type="EMBL" id="JACMSC010000006">
    <property type="protein sequence ID" value="KAG6519206.1"/>
    <property type="molecule type" value="Genomic_DNA"/>
</dbReference>
<dbReference type="AlphaFoldDB" id="A0A8J5H1V5"/>
<dbReference type="Proteomes" id="UP000734854">
    <property type="component" value="Unassembled WGS sequence"/>
</dbReference>
<feature type="transmembrane region" description="Helical" evidence="1">
    <location>
        <begin position="25"/>
        <end position="50"/>
    </location>
</feature>
<accession>A0A8J5H1V5</accession>
<evidence type="ECO:0000313" key="2">
    <source>
        <dbReference type="EMBL" id="KAG6519206.1"/>
    </source>
</evidence>
<sequence length="129" mass="13768">MSFLLLHGFINPPIYSETKAHKHKVFIISSLLSSASFCLLFEVLICFFMGPGGPPGPGPGWAPLPGGPGWGGPGFGGFIPSWLVLLPTAHTSASSSKHLFEYKNAVAPFLEDLQGLMVLLPFEANKVES</sequence>
<organism evidence="2 3">
    <name type="scientific">Zingiber officinale</name>
    <name type="common">Ginger</name>
    <name type="synonym">Amomum zingiber</name>
    <dbReference type="NCBI Taxonomy" id="94328"/>
    <lineage>
        <taxon>Eukaryota</taxon>
        <taxon>Viridiplantae</taxon>
        <taxon>Streptophyta</taxon>
        <taxon>Embryophyta</taxon>
        <taxon>Tracheophyta</taxon>
        <taxon>Spermatophyta</taxon>
        <taxon>Magnoliopsida</taxon>
        <taxon>Liliopsida</taxon>
        <taxon>Zingiberales</taxon>
        <taxon>Zingiberaceae</taxon>
        <taxon>Zingiber</taxon>
    </lineage>
</organism>
<reference evidence="2 3" key="1">
    <citation type="submission" date="2020-08" db="EMBL/GenBank/DDBJ databases">
        <title>Plant Genome Project.</title>
        <authorList>
            <person name="Zhang R.-G."/>
        </authorList>
    </citation>
    <scope>NUCLEOTIDE SEQUENCE [LARGE SCALE GENOMIC DNA]</scope>
    <source>
        <tissue evidence="2">Rhizome</tissue>
    </source>
</reference>
<feature type="transmembrane region" description="Helical" evidence="1">
    <location>
        <begin position="70"/>
        <end position="89"/>
    </location>
</feature>
<evidence type="ECO:0000256" key="1">
    <source>
        <dbReference type="SAM" id="Phobius"/>
    </source>
</evidence>
<gene>
    <name evidence="2" type="ORF">ZIOFF_022698</name>
</gene>
<keyword evidence="1" id="KW-0472">Membrane</keyword>
<protein>
    <submittedName>
        <fullName evidence="2">Uncharacterized protein</fullName>
    </submittedName>
</protein>
<keyword evidence="3" id="KW-1185">Reference proteome</keyword>
<proteinExistence type="predicted"/>
<name>A0A8J5H1V5_ZINOF</name>
<keyword evidence="1" id="KW-1133">Transmembrane helix</keyword>
<comment type="caution">
    <text evidence="2">The sequence shown here is derived from an EMBL/GenBank/DDBJ whole genome shotgun (WGS) entry which is preliminary data.</text>
</comment>
<keyword evidence="1" id="KW-0812">Transmembrane</keyword>
<evidence type="ECO:0000313" key="3">
    <source>
        <dbReference type="Proteomes" id="UP000734854"/>
    </source>
</evidence>